<dbReference type="RefSeq" id="YP_009185054.1">
    <property type="nucleotide sequence ID" value="NC_028584.1"/>
</dbReference>
<name>A0A0S2LPW8_9CHLO</name>
<dbReference type="InterPro" id="IPR004860">
    <property type="entry name" value="LAGLIDADG_dom"/>
</dbReference>
<dbReference type="AlphaFoldDB" id="A0A0S2LPW8"/>
<dbReference type="Pfam" id="PF00961">
    <property type="entry name" value="LAGLIDADG_1"/>
    <property type="match status" value="1"/>
</dbReference>
<organism evidence="2">
    <name type="scientific">Characiochloris acuminata</name>
    <dbReference type="NCBI Taxonomy" id="167768"/>
    <lineage>
        <taxon>Eukaryota</taxon>
        <taxon>Viridiplantae</taxon>
        <taxon>Chlorophyta</taxon>
        <taxon>core chlorophytes</taxon>
        <taxon>Chlorophyceae</taxon>
        <taxon>CS clade</taxon>
        <taxon>Chlamydomonadales</taxon>
        <taxon>Characiochloridaceae</taxon>
        <taxon>Characiochloris</taxon>
    </lineage>
</organism>
<keyword evidence="2" id="KW-0378">Hydrolase</keyword>
<keyword evidence="2" id="KW-0255">Endonuclease</keyword>
<feature type="domain" description="Homing endonuclease LAGLIDADG" evidence="1">
    <location>
        <begin position="2"/>
        <end position="75"/>
    </location>
</feature>
<dbReference type="InterPro" id="IPR027434">
    <property type="entry name" value="Homing_endonucl"/>
</dbReference>
<gene>
    <name evidence="2" type="primary">orf152</name>
</gene>
<geneLocation type="chloroplast" evidence="2"/>
<keyword evidence="2" id="KW-0540">Nuclease</keyword>
<evidence type="ECO:0000313" key="2">
    <source>
        <dbReference type="EMBL" id="ALO63331.1"/>
    </source>
</evidence>
<dbReference type="GeneID" id="26378908"/>
<dbReference type="EMBL" id="KT625418">
    <property type="protein sequence ID" value="ALO63331.1"/>
    <property type="molecule type" value="Genomic_DNA"/>
</dbReference>
<protein>
    <submittedName>
        <fullName evidence="2">Putative LAGLIDADG homing endonuclease</fullName>
    </submittedName>
</protein>
<dbReference type="EMBL" id="KT625418">
    <property type="protein sequence ID" value="ALO63327.1"/>
    <property type="molecule type" value="Genomic_DNA"/>
</dbReference>
<sequence>MVDGDGSIYAQAKKNTSNYYFGFQIEVTFQVTQSVKFLDILEYVKDIVGVGKIRIRGDVADFVLTKEEQVHNLLTQLRPFFFIQKQADLALKILEQKSAAMKSRDEAKFLEVCALVDELSAIKRRTGGTQAVKNVTSYFQSSEYKAKRKQSP</sequence>
<dbReference type="GeneID" id="26378901"/>
<keyword evidence="2" id="KW-0934">Plastid</keyword>
<accession>A0A0S2LPW8</accession>
<keyword evidence="2" id="KW-0150">Chloroplast</keyword>
<evidence type="ECO:0000259" key="1">
    <source>
        <dbReference type="Pfam" id="PF00961"/>
    </source>
</evidence>
<dbReference type="Gene3D" id="3.10.28.10">
    <property type="entry name" value="Homing endonucleases"/>
    <property type="match status" value="1"/>
</dbReference>
<dbReference type="SUPFAM" id="SSF55608">
    <property type="entry name" value="Homing endonucleases"/>
    <property type="match status" value="1"/>
</dbReference>
<dbReference type="GO" id="GO:0004519">
    <property type="term" value="F:endonuclease activity"/>
    <property type="evidence" value="ECO:0007669"/>
    <property type="project" value="UniProtKB-KW"/>
</dbReference>
<reference evidence="2" key="1">
    <citation type="journal article" date="2015" name="BMC Evol. Biol.">
        <title>Chloroplast phylogenomic analysis of chlorophyte green algae identifies a novel lineage sister to the Sphaeropleales (Chlorophyceae).</title>
        <authorList>
            <person name="Lemieux C."/>
            <person name="Vincent A.T."/>
            <person name="Labarre A."/>
            <person name="Otis C."/>
            <person name="Turmel M."/>
        </authorList>
    </citation>
    <scope>NUCLEOTIDE SEQUENCE</scope>
</reference>
<dbReference type="RefSeq" id="YP_009185089.1">
    <property type="nucleotide sequence ID" value="NC_028584.1"/>
</dbReference>
<proteinExistence type="predicted"/>